<dbReference type="InterPro" id="IPR031107">
    <property type="entry name" value="Small_HSP"/>
</dbReference>
<name>A0A1I6P181_9FLAO</name>
<dbReference type="Proteomes" id="UP000199312">
    <property type="component" value="Unassembled WGS sequence"/>
</dbReference>
<reference evidence="5" key="1">
    <citation type="submission" date="2016-10" db="EMBL/GenBank/DDBJ databases">
        <authorList>
            <person name="Varghese N."/>
            <person name="Submissions S."/>
        </authorList>
    </citation>
    <scope>NUCLEOTIDE SEQUENCE [LARGE SCALE GENOMIC DNA]</scope>
    <source>
        <strain evidence="5">DSM 24450</strain>
    </source>
</reference>
<dbReference type="InterPro" id="IPR008978">
    <property type="entry name" value="HSP20-like_chaperone"/>
</dbReference>
<dbReference type="SUPFAM" id="SSF49764">
    <property type="entry name" value="HSP20-like chaperones"/>
    <property type="match status" value="1"/>
</dbReference>
<dbReference type="PANTHER" id="PTHR11527">
    <property type="entry name" value="HEAT-SHOCK PROTEIN 20 FAMILY MEMBER"/>
    <property type="match status" value="1"/>
</dbReference>
<dbReference type="CDD" id="cd06464">
    <property type="entry name" value="ACD_sHsps-like"/>
    <property type="match status" value="1"/>
</dbReference>
<dbReference type="InterPro" id="IPR002068">
    <property type="entry name" value="A-crystallin/Hsp20_dom"/>
</dbReference>
<organism evidence="4 5">
    <name type="scientific">Lutibacter maritimus</name>
    <dbReference type="NCBI Taxonomy" id="593133"/>
    <lineage>
        <taxon>Bacteria</taxon>
        <taxon>Pseudomonadati</taxon>
        <taxon>Bacteroidota</taxon>
        <taxon>Flavobacteriia</taxon>
        <taxon>Flavobacteriales</taxon>
        <taxon>Flavobacteriaceae</taxon>
        <taxon>Lutibacter</taxon>
    </lineage>
</organism>
<proteinExistence type="inferred from homology"/>
<protein>
    <submittedName>
        <fullName evidence="4">Heat shock protein Hsp20</fullName>
    </submittedName>
</protein>
<evidence type="ECO:0000256" key="1">
    <source>
        <dbReference type="PROSITE-ProRule" id="PRU00285"/>
    </source>
</evidence>
<dbReference type="OrthoDB" id="9814487at2"/>
<gene>
    <name evidence="4" type="ORF">SAMN04488006_0802</name>
</gene>
<keyword evidence="5" id="KW-1185">Reference proteome</keyword>
<accession>A0A1I6P181</accession>
<dbReference type="PROSITE" id="PS01031">
    <property type="entry name" value="SHSP"/>
    <property type="match status" value="1"/>
</dbReference>
<dbReference type="Pfam" id="PF00011">
    <property type="entry name" value="HSP20"/>
    <property type="match status" value="1"/>
</dbReference>
<feature type="domain" description="SHSP" evidence="3">
    <location>
        <begin position="32"/>
        <end position="147"/>
    </location>
</feature>
<dbReference type="RefSeq" id="WP_090222907.1">
    <property type="nucleotide sequence ID" value="NZ_FOZP01000001.1"/>
</dbReference>
<dbReference type="STRING" id="593133.SAMN04488006_0802"/>
<dbReference type="EMBL" id="FOZP01000001">
    <property type="protein sequence ID" value="SFS33986.1"/>
    <property type="molecule type" value="Genomic_DNA"/>
</dbReference>
<evidence type="ECO:0000256" key="2">
    <source>
        <dbReference type="RuleBase" id="RU003616"/>
    </source>
</evidence>
<evidence type="ECO:0000313" key="4">
    <source>
        <dbReference type="EMBL" id="SFS33986.1"/>
    </source>
</evidence>
<evidence type="ECO:0000313" key="5">
    <source>
        <dbReference type="Proteomes" id="UP000199312"/>
    </source>
</evidence>
<dbReference type="Gene3D" id="2.60.40.790">
    <property type="match status" value="1"/>
</dbReference>
<dbReference type="AlphaFoldDB" id="A0A1I6P181"/>
<sequence length="147" mass="17499">MSLIKFNRRFPMFDAMFPEILDTDRLFNEDLVLKDNWVPAINVKENKNDFEIEVAAPGFSKKDFEVTITDEILTISAENKNLKEEKEKDYSRKEFYYNSFKRSFTLPKVIDFKKKIDAKYENGVLKIHLEKLDVLKNEEHKKVIEIN</sequence>
<keyword evidence="4" id="KW-0346">Stress response</keyword>
<evidence type="ECO:0000259" key="3">
    <source>
        <dbReference type="PROSITE" id="PS01031"/>
    </source>
</evidence>
<comment type="similarity">
    <text evidence="1 2">Belongs to the small heat shock protein (HSP20) family.</text>
</comment>